<name>A0A7Y0LFY9_9GAMM</name>
<keyword evidence="3" id="KW-1185">Reference proteome</keyword>
<feature type="transmembrane region" description="Helical" evidence="1">
    <location>
        <begin position="12"/>
        <end position="36"/>
    </location>
</feature>
<accession>A0A7Y0LFY9</accession>
<evidence type="ECO:0000256" key="1">
    <source>
        <dbReference type="SAM" id="Phobius"/>
    </source>
</evidence>
<dbReference type="RefSeq" id="WP_169076867.1">
    <property type="nucleotide sequence ID" value="NZ_JABBXH010000010.1"/>
</dbReference>
<gene>
    <name evidence="2" type="ORF">HII17_18525</name>
</gene>
<dbReference type="Proteomes" id="UP000568664">
    <property type="component" value="Unassembled WGS sequence"/>
</dbReference>
<evidence type="ECO:0000313" key="3">
    <source>
        <dbReference type="Proteomes" id="UP000568664"/>
    </source>
</evidence>
<comment type="caution">
    <text evidence="2">The sequence shown here is derived from an EMBL/GenBank/DDBJ whole genome shotgun (WGS) entry which is preliminary data.</text>
</comment>
<keyword evidence="1" id="KW-0812">Transmembrane</keyword>
<keyword evidence="1" id="KW-1133">Transmembrane helix</keyword>
<keyword evidence="1" id="KW-0472">Membrane</keyword>
<feature type="transmembrane region" description="Helical" evidence="1">
    <location>
        <begin position="80"/>
        <end position="97"/>
    </location>
</feature>
<feature type="transmembrane region" description="Helical" evidence="1">
    <location>
        <begin position="42"/>
        <end position="60"/>
    </location>
</feature>
<dbReference type="AlphaFoldDB" id="A0A7Y0LFY9"/>
<sequence>MKIRSFTRSLFFFIILLHVTLLDFMFVNHSGLVFLPKENSELLTISVHLLIAFVSLLSLIMAEEFRKAYKAGRFSVREPLLIAASIAMASSIGYLLIS</sequence>
<reference evidence="2 3" key="1">
    <citation type="submission" date="2020-04" db="EMBL/GenBank/DDBJ databases">
        <title>Thalassotalea sp. M1531, isolated from the surface of marine red alga.</title>
        <authorList>
            <person name="Pang L."/>
            <person name="Lu D.-C."/>
        </authorList>
    </citation>
    <scope>NUCLEOTIDE SEQUENCE [LARGE SCALE GENOMIC DNA]</scope>
    <source>
        <strain evidence="2 3">M1531</strain>
    </source>
</reference>
<organism evidence="2 3">
    <name type="scientific">Thalassotalea algicola</name>
    <dbReference type="NCBI Taxonomy" id="2716224"/>
    <lineage>
        <taxon>Bacteria</taxon>
        <taxon>Pseudomonadati</taxon>
        <taxon>Pseudomonadota</taxon>
        <taxon>Gammaproteobacteria</taxon>
        <taxon>Alteromonadales</taxon>
        <taxon>Colwelliaceae</taxon>
        <taxon>Thalassotalea</taxon>
    </lineage>
</organism>
<dbReference type="EMBL" id="JABBXH010000010">
    <property type="protein sequence ID" value="NMP33547.1"/>
    <property type="molecule type" value="Genomic_DNA"/>
</dbReference>
<proteinExistence type="predicted"/>
<protein>
    <submittedName>
        <fullName evidence="2">Uncharacterized protein</fullName>
    </submittedName>
</protein>
<evidence type="ECO:0000313" key="2">
    <source>
        <dbReference type="EMBL" id="NMP33547.1"/>
    </source>
</evidence>